<keyword evidence="8" id="KW-1185">Reference proteome</keyword>
<dbReference type="InterPro" id="IPR011531">
    <property type="entry name" value="HCO3_transpt-like_TM_dom"/>
</dbReference>
<evidence type="ECO:0000313" key="7">
    <source>
        <dbReference type="EMBL" id="PIO67432.1"/>
    </source>
</evidence>
<dbReference type="GO" id="GO:0005886">
    <property type="term" value="C:plasma membrane"/>
    <property type="evidence" value="ECO:0007669"/>
    <property type="project" value="TreeGrafter"/>
</dbReference>
<dbReference type="GO" id="GO:0005452">
    <property type="term" value="F:solute:inorganic anion antiporter activity"/>
    <property type="evidence" value="ECO:0007669"/>
    <property type="project" value="InterPro"/>
</dbReference>
<evidence type="ECO:0000256" key="2">
    <source>
        <dbReference type="ARBA" id="ARBA00022692"/>
    </source>
</evidence>
<evidence type="ECO:0000256" key="1">
    <source>
        <dbReference type="ARBA" id="ARBA00004141"/>
    </source>
</evidence>
<dbReference type="OrthoDB" id="5843326at2759"/>
<dbReference type="Proteomes" id="UP000230423">
    <property type="component" value="Unassembled WGS sequence"/>
</dbReference>
<keyword evidence="3 5" id="KW-1133">Transmembrane helix</keyword>
<comment type="subcellular location">
    <subcellularLocation>
        <location evidence="1">Membrane</location>
        <topology evidence="1">Multi-pass membrane protein</topology>
    </subcellularLocation>
</comment>
<keyword evidence="2 5" id="KW-0812">Transmembrane</keyword>
<evidence type="ECO:0000256" key="3">
    <source>
        <dbReference type="ARBA" id="ARBA00022989"/>
    </source>
</evidence>
<dbReference type="AlphaFoldDB" id="A0A2G9UCG9"/>
<feature type="transmembrane region" description="Helical" evidence="5">
    <location>
        <begin position="98"/>
        <end position="116"/>
    </location>
</feature>
<keyword evidence="4 5" id="KW-0472">Membrane</keyword>
<evidence type="ECO:0000256" key="4">
    <source>
        <dbReference type="ARBA" id="ARBA00023136"/>
    </source>
</evidence>
<accession>A0A2G9UCG9</accession>
<name>A0A2G9UCG9_TELCI</name>
<feature type="domain" description="Bicarbonate transporter-like transmembrane" evidence="6">
    <location>
        <begin position="2"/>
        <end position="129"/>
    </location>
</feature>
<proteinExistence type="predicted"/>
<dbReference type="InterPro" id="IPR003020">
    <property type="entry name" value="HCO3_transpt_euk"/>
</dbReference>
<evidence type="ECO:0000313" key="8">
    <source>
        <dbReference type="Proteomes" id="UP000230423"/>
    </source>
</evidence>
<gene>
    <name evidence="7" type="ORF">TELCIR_10819</name>
</gene>
<organism evidence="7 8">
    <name type="scientific">Teladorsagia circumcincta</name>
    <name type="common">Brown stomach worm</name>
    <name type="synonym">Ostertagia circumcincta</name>
    <dbReference type="NCBI Taxonomy" id="45464"/>
    <lineage>
        <taxon>Eukaryota</taxon>
        <taxon>Metazoa</taxon>
        <taxon>Ecdysozoa</taxon>
        <taxon>Nematoda</taxon>
        <taxon>Chromadorea</taxon>
        <taxon>Rhabditida</taxon>
        <taxon>Rhabditina</taxon>
        <taxon>Rhabditomorpha</taxon>
        <taxon>Strongyloidea</taxon>
        <taxon>Trichostrongylidae</taxon>
        <taxon>Teladorsagia</taxon>
    </lineage>
</organism>
<dbReference type="GO" id="GO:0051453">
    <property type="term" value="P:regulation of intracellular pH"/>
    <property type="evidence" value="ECO:0007669"/>
    <property type="project" value="TreeGrafter"/>
</dbReference>
<dbReference type="PANTHER" id="PTHR11453:SF36">
    <property type="entry name" value="ANION EXCHANGE PROTEIN"/>
    <property type="match status" value="1"/>
</dbReference>
<sequence>MSALVGLISRFTEEAFATLISVVFIIQAFQKLLEISHDAPIVADPREVYESPCFCHVNETDPKLNITISMRLKDMAAEECEARGGEAIGLQCHFKPDVYMLSVLLTFGTFALAYGLNNFRHSRFFGSTVISERSERLWRCHSYCCHDFTILSNWIGCSESSCSPTNHGRFVNKSDWNK</sequence>
<dbReference type="PANTHER" id="PTHR11453">
    <property type="entry name" value="ANION EXCHANGE PROTEIN"/>
    <property type="match status" value="1"/>
</dbReference>
<protein>
    <submittedName>
        <fullName evidence="7">HCO3-transporter family protein</fullName>
    </submittedName>
</protein>
<dbReference type="EMBL" id="KZ347598">
    <property type="protein sequence ID" value="PIO67432.1"/>
    <property type="molecule type" value="Genomic_DNA"/>
</dbReference>
<evidence type="ECO:0000256" key="5">
    <source>
        <dbReference type="SAM" id="Phobius"/>
    </source>
</evidence>
<dbReference type="GO" id="GO:0008510">
    <property type="term" value="F:sodium:bicarbonate symporter activity"/>
    <property type="evidence" value="ECO:0007669"/>
    <property type="project" value="TreeGrafter"/>
</dbReference>
<reference evidence="7 8" key="1">
    <citation type="submission" date="2015-09" db="EMBL/GenBank/DDBJ databases">
        <title>Draft genome of the parasitic nematode Teladorsagia circumcincta isolate WARC Sus (inbred).</title>
        <authorList>
            <person name="Mitreva M."/>
        </authorList>
    </citation>
    <scope>NUCLEOTIDE SEQUENCE [LARGE SCALE GENOMIC DNA]</scope>
    <source>
        <strain evidence="7 8">S</strain>
    </source>
</reference>
<dbReference type="Pfam" id="PF00955">
    <property type="entry name" value="HCO3_cotransp"/>
    <property type="match status" value="1"/>
</dbReference>
<evidence type="ECO:0000259" key="6">
    <source>
        <dbReference type="Pfam" id="PF00955"/>
    </source>
</evidence>
<dbReference type="GO" id="GO:0006820">
    <property type="term" value="P:monoatomic anion transport"/>
    <property type="evidence" value="ECO:0007669"/>
    <property type="project" value="InterPro"/>
</dbReference>